<comment type="caution">
    <text evidence="1">The sequence shown here is derived from an EMBL/GenBank/DDBJ whole genome shotgun (WGS) entry which is preliminary data.</text>
</comment>
<name>A0A7J9JDZ9_9ROSI</name>
<gene>
    <name evidence="1" type="ORF">Goarm_017028</name>
</gene>
<reference evidence="1 2" key="1">
    <citation type="journal article" date="2019" name="Genome Biol. Evol.">
        <title>Insights into the evolution of the New World diploid cottons (Gossypium, subgenus Houzingenia) based on genome sequencing.</title>
        <authorList>
            <person name="Grover C.E."/>
            <person name="Arick M.A. 2nd"/>
            <person name="Thrash A."/>
            <person name="Conover J.L."/>
            <person name="Sanders W.S."/>
            <person name="Peterson D.G."/>
            <person name="Frelichowski J.E."/>
            <person name="Scheffler J.A."/>
            <person name="Scheffler B.E."/>
            <person name="Wendel J.F."/>
        </authorList>
    </citation>
    <scope>NUCLEOTIDE SEQUENCE [LARGE SCALE GENOMIC DNA]</scope>
    <source>
        <strain evidence="1">6</strain>
        <tissue evidence="1">Leaf</tissue>
    </source>
</reference>
<accession>A0A7J9JDZ9</accession>
<dbReference type="EMBL" id="JABFAE010000007">
    <property type="protein sequence ID" value="MBA0832646.1"/>
    <property type="molecule type" value="Genomic_DNA"/>
</dbReference>
<proteinExistence type="predicted"/>
<dbReference type="AlphaFoldDB" id="A0A7J9JDZ9"/>
<protein>
    <submittedName>
        <fullName evidence="1">Uncharacterized protein</fullName>
    </submittedName>
</protein>
<feature type="non-terminal residue" evidence="1">
    <location>
        <position position="25"/>
    </location>
</feature>
<sequence>MSIGGCLLLLLSWTWWLLPFLCHRV</sequence>
<organism evidence="1 2">
    <name type="scientific">Gossypium armourianum</name>
    <dbReference type="NCBI Taxonomy" id="34283"/>
    <lineage>
        <taxon>Eukaryota</taxon>
        <taxon>Viridiplantae</taxon>
        <taxon>Streptophyta</taxon>
        <taxon>Embryophyta</taxon>
        <taxon>Tracheophyta</taxon>
        <taxon>Spermatophyta</taxon>
        <taxon>Magnoliopsida</taxon>
        <taxon>eudicotyledons</taxon>
        <taxon>Gunneridae</taxon>
        <taxon>Pentapetalae</taxon>
        <taxon>rosids</taxon>
        <taxon>malvids</taxon>
        <taxon>Malvales</taxon>
        <taxon>Malvaceae</taxon>
        <taxon>Malvoideae</taxon>
        <taxon>Gossypium</taxon>
    </lineage>
</organism>
<evidence type="ECO:0000313" key="2">
    <source>
        <dbReference type="Proteomes" id="UP000593575"/>
    </source>
</evidence>
<dbReference type="Proteomes" id="UP000593575">
    <property type="component" value="Unassembled WGS sequence"/>
</dbReference>
<keyword evidence="2" id="KW-1185">Reference proteome</keyword>
<evidence type="ECO:0000313" key="1">
    <source>
        <dbReference type="EMBL" id="MBA0832646.1"/>
    </source>
</evidence>